<dbReference type="CDD" id="cd06225">
    <property type="entry name" value="HAMP"/>
    <property type="match status" value="1"/>
</dbReference>
<organism evidence="14 15">
    <name type="scientific">Nitrospira defluvii</name>
    <dbReference type="NCBI Taxonomy" id="330214"/>
    <lineage>
        <taxon>Bacteria</taxon>
        <taxon>Pseudomonadati</taxon>
        <taxon>Nitrospirota</taxon>
        <taxon>Nitrospiria</taxon>
        <taxon>Nitrospirales</taxon>
        <taxon>Nitrospiraceae</taxon>
        <taxon>Nitrospira</taxon>
    </lineage>
</organism>
<dbReference type="GO" id="GO:0004673">
    <property type="term" value="F:protein histidine kinase activity"/>
    <property type="evidence" value="ECO:0007669"/>
    <property type="project" value="UniProtKB-EC"/>
</dbReference>
<dbReference type="Pfam" id="PF00512">
    <property type="entry name" value="HisKA"/>
    <property type="match status" value="1"/>
</dbReference>
<evidence type="ECO:0000256" key="8">
    <source>
        <dbReference type="ARBA" id="ARBA00022989"/>
    </source>
</evidence>
<name>A0ABN7KTW9_9BACT</name>
<dbReference type="PRINTS" id="PR00344">
    <property type="entry name" value="BCTRLSENSOR"/>
</dbReference>
<dbReference type="InterPro" id="IPR004358">
    <property type="entry name" value="Sig_transdc_His_kin-like_C"/>
</dbReference>
<dbReference type="InterPro" id="IPR005467">
    <property type="entry name" value="His_kinase_dom"/>
</dbReference>
<evidence type="ECO:0000256" key="10">
    <source>
        <dbReference type="ARBA" id="ARBA00023136"/>
    </source>
</evidence>
<keyword evidence="6 11" id="KW-0812">Transmembrane</keyword>
<evidence type="ECO:0000256" key="3">
    <source>
        <dbReference type="ARBA" id="ARBA00012438"/>
    </source>
</evidence>
<evidence type="ECO:0000256" key="6">
    <source>
        <dbReference type="ARBA" id="ARBA00022692"/>
    </source>
</evidence>
<evidence type="ECO:0000256" key="9">
    <source>
        <dbReference type="ARBA" id="ARBA00023012"/>
    </source>
</evidence>
<reference evidence="14 15" key="1">
    <citation type="submission" date="2021-02" db="EMBL/GenBank/DDBJ databases">
        <authorList>
            <person name="Han P."/>
        </authorList>
    </citation>
    <scope>NUCLEOTIDE SEQUENCE [LARGE SCALE GENOMIC DNA]</scope>
    <source>
        <strain evidence="14">Candidatus Nitrospira sp. ZN2</strain>
    </source>
</reference>
<evidence type="ECO:0000313" key="14">
    <source>
        <dbReference type="EMBL" id="CAE6706736.1"/>
    </source>
</evidence>
<evidence type="ECO:0000313" key="15">
    <source>
        <dbReference type="Proteomes" id="UP000675880"/>
    </source>
</evidence>
<dbReference type="InterPro" id="IPR003661">
    <property type="entry name" value="HisK_dim/P_dom"/>
</dbReference>
<dbReference type="InterPro" id="IPR003660">
    <property type="entry name" value="HAMP_dom"/>
</dbReference>
<protein>
    <recommendedName>
        <fullName evidence="3">histidine kinase</fullName>
        <ecNumber evidence="3">2.7.13.3</ecNumber>
    </recommendedName>
</protein>
<dbReference type="SUPFAM" id="SSF55874">
    <property type="entry name" value="ATPase domain of HSP90 chaperone/DNA topoisomerase II/histidine kinase"/>
    <property type="match status" value="1"/>
</dbReference>
<evidence type="ECO:0000256" key="5">
    <source>
        <dbReference type="ARBA" id="ARBA00022679"/>
    </source>
</evidence>
<proteinExistence type="predicted"/>
<accession>A0ABN7KTW9</accession>
<keyword evidence="9" id="KW-0902">Two-component regulatory system</keyword>
<keyword evidence="10 11" id="KW-0472">Membrane</keyword>
<feature type="transmembrane region" description="Helical" evidence="11">
    <location>
        <begin position="163"/>
        <end position="186"/>
    </location>
</feature>
<feature type="transmembrane region" description="Helical" evidence="11">
    <location>
        <begin position="7"/>
        <end position="29"/>
    </location>
</feature>
<dbReference type="InterPro" id="IPR036890">
    <property type="entry name" value="HATPase_C_sf"/>
</dbReference>
<feature type="domain" description="HAMP" evidence="13">
    <location>
        <begin position="187"/>
        <end position="240"/>
    </location>
</feature>
<evidence type="ECO:0000259" key="13">
    <source>
        <dbReference type="PROSITE" id="PS50885"/>
    </source>
</evidence>
<dbReference type="PANTHER" id="PTHR45436">
    <property type="entry name" value="SENSOR HISTIDINE KINASE YKOH"/>
    <property type="match status" value="1"/>
</dbReference>
<dbReference type="RefSeq" id="WP_213040814.1">
    <property type="nucleotide sequence ID" value="NZ_CAJNBJ010000001.1"/>
</dbReference>
<dbReference type="PANTHER" id="PTHR45436:SF15">
    <property type="entry name" value="SENSOR HISTIDINE KINASE CUSS"/>
    <property type="match status" value="1"/>
</dbReference>
<dbReference type="PROSITE" id="PS50885">
    <property type="entry name" value="HAMP"/>
    <property type="match status" value="1"/>
</dbReference>
<evidence type="ECO:0000256" key="4">
    <source>
        <dbReference type="ARBA" id="ARBA00022553"/>
    </source>
</evidence>
<dbReference type="Pfam" id="PF02518">
    <property type="entry name" value="HATPase_c"/>
    <property type="match status" value="1"/>
</dbReference>
<comment type="subcellular location">
    <subcellularLocation>
        <location evidence="2">Membrane</location>
        <topology evidence="2">Multi-pass membrane protein</topology>
    </subcellularLocation>
</comment>
<dbReference type="InterPro" id="IPR050428">
    <property type="entry name" value="TCS_sensor_his_kinase"/>
</dbReference>
<dbReference type="SUPFAM" id="SSF158472">
    <property type="entry name" value="HAMP domain-like"/>
    <property type="match status" value="1"/>
</dbReference>
<gene>
    <name evidence="14" type="ORF">NSPZN2_11015</name>
</gene>
<evidence type="ECO:0000256" key="11">
    <source>
        <dbReference type="SAM" id="Phobius"/>
    </source>
</evidence>
<dbReference type="InterPro" id="IPR036097">
    <property type="entry name" value="HisK_dim/P_sf"/>
</dbReference>
<dbReference type="Gene3D" id="1.10.287.130">
    <property type="match status" value="1"/>
</dbReference>
<dbReference type="PROSITE" id="PS50109">
    <property type="entry name" value="HIS_KIN"/>
    <property type="match status" value="1"/>
</dbReference>
<dbReference type="Gene3D" id="6.10.340.10">
    <property type="match status" value="1"/>
</dbReference>
<dbReference type="SMART" id="SM00387">
    <property type="entry name" value="HATPase_c"/>
    <property type="match status" value="1"/>
</dbReference>
<evidence type="ECO:0000256" key="2">
    <source>
        <dbReference type="ARBA" id="ARBA00004141"/>
    </source>
</evidence>
<dbReference type="SMART" id="SM00388">
    <property type="entry name" value="HisKA"/>
    <property type="match status" value="1"/>
</dbReference>
<dbReference type="Pfam" id="PF00672">
    <property type="entry name" value="HAMP"/>
    <property type="match status" value="1"/>
</dbReference>
<keyword evidence="4" id="KW-0597">Phosphoprotein</keyword>
<dbReference type="CDD" id="cd00082">
    <property type="entry name" value="HisKA"/>
    <property type="match status" value="1"/>
</dbReference>
<dbReference type="EC" id="2.7.13.3" evidence="3"/>
<keyword evidence="15" id="KW-1185">Reference proteome</keyword>
<dbReference type="Gene3D" id="3.30.565.10">
    <property type="entry name" value="Histidine kinase-like ATPase, C-terminal domain"/>
    <property type="match status" value="1"/>
</dbReference>
<dbReference type="InterPro" id="IPR003594">
    <property type="entry name" value="HATPase_dom"/>
</dbReference>
<dbReference type="EMBL" id="CAJNBJ010000001">
    <property type="protein sequence ID" value="CAE6706736.1"/>
    <property type="molecule type" value="Genomic_DNA"/>
</dbReference>
<keyword evidence="7 14" id="KW-0418">Kinase</keyword>
<keyword evidence="8 11" id="KW-1133">Transmembrane helix</keyword>
<comment type="catalytic activity">
    <reaction evidence="1">
        <text>ATP + protein L-histidine = ADP + protein N-phospho-L-histidine.</text>
        <dbReference type="EC" id="2.7.13.3"/>
    </reaction>
</comment>
<evidence type="ECO:0000256" key="7">
    <source>
        <dbReference type="ARBA" id="ARBA00022777"/>
    </source>
</evidence>
<dbReference type="Proteomes" id="UP000675880">
    <property type="component" value="Unassembled WGS sequence"/>
</dbReference>
<comment type="caution">
    <text evidence="14">The sequence shown here is derived from an EMBL/GenBank/DDBJ whole genome shotgun (WGS) entry which is preliminary data.</text>
</comment>
<feature type="transmembrane region" description="Helical" evidence="11">
    <location>
        <begin position="137"/>
        <end position="156"/>
    </location>
</feature>
<dbReference type="SMART" id="SM00304">
    <property type="entry name" value="HAMP"/>
    <property type="match status" value="1"/>
</dbReference>
<evidence type="ECO:0000259" key="12">
    <source>
        <dbReference type="PROSITE" id="PS50109"/>
    </source>
</evidence>
<sequence length="467" mass="52147">MPLRLRLTLWYGTALALILMTFSVVLYTITARSLRDQVDESLQETASAAVRSLEKRGFLPLIDEDALLSQFPELTRIDKFFQIFSPTGTITIRSPNIRQHDVPLSRSALEAAFTGSTVFESARYPNEPPLRLVSVPIIYRGSLLYIVQVGTTLEGVEETLRRFLLVLLVMAPIALVVSLVGGWFLAGRALRPVDSITVAAQRIAAGDLTQRLTSERSSDEIGRLTDTFNNMIARLETSFAQIRQFSSDASHELRTPLTVMKGESELVLRRPRPVEDYIAVLESNLEEIDRMSRIVEELLFLSRADMGQVKTECEPVRLEALVEDIQRQACLLGQERAIDVIMGTIQPATVRGDELRLRELILNLVDNAVKYSYPHGKVEIDLRVEGHWARLSVRDYGIGIPPEAHKQIFDRFFRTDDARAHTKKGTGLGLSICAWIAEAHHGHIEVQSEVGKGSTFTLVLPLAPPAA</sequence>
<feature type="domain" description="Histidine kinase" evidence="12">
    <location>
        <begin position="248"/>
        <end position="464"/>
    </location>
</feature>
<evidence type="ECO:0000256" key="1">
    <source>
        <dbReference type="ARBA" id="ARBA00000085"/>
    </source>
</evidence>
<keyword evidence="5 14" id="KW-0808">Transferase</keyword>
<dbReference type="SUPFAM" id="SSF47384">
    <property type="entry name" value="Homodimeric domain of signal transducing histidine kinase"/>
    <property type="match status" value="1"/>
</dbReference>
<dbReference type="CDD" id="cd00075">
    <property type="entry name" value="HATPase"/>
    <property type="match status" value="1"/>
</dbReference>